<evidence type="ECO:0000256" key="1">
    <source>
        <dbReference type="SAM" id="Phobius"/>
    </source>
</evidence>
<keyword evidence="1" id="KW-1133">Transmembrane helix</keyword>
<dbReference type="AlphaFoldDB" id="A0A7D4NQU0"/>
<proteinExistence type="predicted"/>
<sequence length="89" mass="9733">MFANGDLILAMGAISIIYALILFYISNKTKYQILTIIGVSLLIFGGFSVYEGKQNSAFLKDHVPALYSDGEIASHEIRSVFNKASDAIN</sequence>
<organism evidence="2 3">
    <name type="scientific">Thiomicrorhabdus xiamenensis</name>
    <dbReference type="NCBI Taxonomy" id="2739063"/>
    <lineage>
        <taxon>Bacteria</taxon>
        <taxon>Pseudomonadati</taxon>
        <taxon>Pseudomonadota</taxon>
        <taxon>Gammaproteobacteria</taxon>
        <taxon>Thiotrichales</taxon>
        <taxon>Piscirickettsiaceae</taxon>
        <taxon>Thiomicrorhabdus</taxon>
    </lineage>
</organism>
<dbReference type="Proteomes" id="UP000504724">
    <property type="component" value="Chromosome"/>
</dbReference>
<evidence type="ECO:0000313" key="3">
    <source>
        <dbReference type="Proteomes" id="UP000504724"/>
    </source>
</evidence>
<gene>
    <name evidence="2" type="ORF">HQN79_07975</name>
</gene>
<keyword evidence="3" id="KW-1185">Reference proteome</keyword>
<feature type="transmembrane region" description="Helical" evidence="1">
    <location>
        <begin position="31"/>
        <end position="50"/>
    </location>
</feature>
<keyword evidence="1" id="KW-0812">Transmembrane</keyword>
<keyword evidence="1" id="KW-0472">Membrane</keyword>
<name>A0A7D4NQU0_9GAMM</name>
<dbReference type="EMBL" id="CP054020">
    <property type="protein sequence ID" value="QKI89511.1"/>
    <property type="molecule type" value="Genomic_DNA"/>
</dbReference>
<feature type="transmembrane region" description="Helical" evidence="1">
    <location>
        <begin position="7"/>
        <end position="25"/>
    </location>
</feature>
<protein>
    <submittedName>
        <fullName evidence="2">Uncharacterized protein</fullName>
    </submittedName>
</protein>
<dbReference type="KEGG" id="txa:HQN79_07975"/>
<dbReference type="RefSeq" id="WP_173285409.1">
    <property type="nucleotide sequence ID" value="NZ_CP054020.1"/>
</dbReference>
<evidence type="ECO:0000313" key="2">
    <source>
        <dbReference type="EMBL" id="QKI89511.1"/>
    </source>
</evidence>
<accession>A0A7D4NQU0</accession>
<reference evidence="2 3" key="1">
    <citation type="submission" date="2020-05" db="EMBL/GenBank/DDBJ databases">
        <title>Thiomicrorhabdus sediminis sp.nov. and Thiomicrorhabdus xiamenensis sp.nov., novel sulfur-oxidizing bacteria isolated from coastal sediment.</title>
        <authorList>
            <person name="Liu X."/>
        </authorList>
    </citation>
    <scope>NUCLEOTIDE SEQUENCE [LARGE SCALE GENOMIC DNA]</scope>
    <source>
        <strain evidence="2 3">G2</strain>
    </source>
</reference>